<evidence type="ECO:0000256" key="5">
    <source>
        <dbReference type="ARBA" id="ARBA00023136"/>
    </source>
</evidence>
<dbReference type="Gene3D" id="2.60.120.1190">
    <property type="match status" value="1"/>
</dbReference>
<gene>
    <name evidence="11" type="ORF">B7P43_G07229</name>
</gene>
<proteinExistence type="predicted"/>
<dbReference type="InterPro" id="IPR032135">
    <property type="entry name" value="DUF4817"/>
</dbReference>
<evidence type="ECO:0000259" key="9">
    <source>
        <dbReference type="Pfam" id="PF16087"/>
    </source>
</evidence>
<keyword evidence="4" id="KW-1133">Transmembrane helix</keyword>
<evidence type="ECO:0000256" key="6">
    <source>
        <dbReference type="ARBA" id="ARBA00023157"/>
    </source>
</evidence>
<dbReference type="AlphaFoldDB" id="A0A2J7QZ52"/>
<evidence type="ECO:0000256" key="3">
    <source>
        <dbReference type="ARBA" id="ARBA00022729"/>
    </source>
</evidence>
<feature type="domain" description="Discoidin" evidence="10">
    <location>
        <begin position="91"/>
        <end position="146"/>
    </location>
</feature>
<protein>
    <submittedName>
        <fullName evidence="11">Uncharacterized protein</fullName>
    </submittedName>
</protein>
<evidence type="ECO:0000313" key="11">
    <source>
        <dbReference type="EMBL" id="PNF33863.1"/>
    </source>
</evidence>
<dbReference type="Pfam" id="PF21114">
    <property type="entry name" value="DDR1-2_DS-like"/>
    <property type="match status" value="1"/>
</dbReference>
<keyword evidence="2" id="KW-0812">Transmembrane</keyword>
<comment type="subcellular location">
    <subcellularLocation>
        <location evidence="1">Membrane</location>
        <topology evidence="1">Single-pass type I membrane protein</topology>
    </subcellularLocation>
</comment>
<evidence type="ECO:0000256" key="8">
    <source>
        <dbReference type="SAM" id="MobiDB-lite"/>
    </source>
</evidence>
<dbReference type="GO" id="GO:0016020">
    <property type="term" value="C:membrane"/>
    <property type="evidence" value="ECO:0007669"/>
    <property type="project" value="UniProtKB-SubCell"/>
</dbReference>
<evidence type="ECO:0000313" key="12">
    <source>
        <dbReference type="Proteomes" id="UP000235965"/>
    </source>
</evidence>
<organism evidence="11 12">
    <name type="scientific">Cryptotermes secundus</name>
    <dbReference type="NCBI Taxonomy" id="105785"/>
    <lineage>
        <taxon>Eukaryota</taxon>
        <taxon>Metazoa</taxon>
        <taxon>Ecdysozoa</taxon>
        <taxon>Arthropoda</taxon>
        <taxon>Hexapoda</taxon>
        <taxon>Insecta</taxon>
        <taxon>Pterygota</taxon>
        <taxon>Neoptera</taxon>
        <taxon>Polyneoptera</taxon>
        <taxon>Dictyoptera</taxon>
        <taxon>Blattodea</taxon>
        <taxon>Blattoidea</taxon>
        <taxon>Termitoidae</taxon>
        <taxon>Kalotermitidae</taxon>
        <taxon>Cryptotermitinae</taxon>
        <taxon>Cryptotermes</taxon>
    </lineage>
</organism>
<feature type="domain" description="DUF4817" evidence="9">
    <location>
        <begin position="7"/>
        <end position="55"/>
    </location>
</feature>
<dbReference type="Pfam" id="PF16087">
    <property type="entry name" value="DUF4817"/>
    <property type="match status" value="1"/>
</dbReference>
<evidence type="ECO:0000259" key="10">
    <source>
        <dbReference type="Pfam" id="PF21114"/>
    </source>
</evidence>
<evidence type="ECO:0000256" key="7">
    <source>
        <dbReference type="ARBA" id="ARBA00023180"/>
    </source>
</evidence>
<keyword evidence="5" id="KW-0472">Membrane</keyword>
<reference evidence="11 12" key="1">
    <citation type="submission" date="2017-12" db="EMBL/GenBank/DDBJ databases">
        <title>Hemimetabolous genomes reveal molecular basis of termite eusociality.</title>
        <authorList>
            <person name="Harrison M.C."/>
            <person name="Jongepier E."/>
            <person name="Robertson H.M."/>
            <person name="Arning N."/>
            <person name="Bitard-Feildel T."/>
            <person name="Chao H."/>
            <person name="Childers C.P."/>
            <person name="Dinh H."/>
            <person name="Doddapaneni H."/>
            <person name="Dugan S."/>
            <person name="Gowin J."/>
            <person name="Greiner C."/>
            <person name="Han Y."/>
            <person name="Hu H."/>
            <person name="Hughes D.S.T."/>
            <person name="Huylmans A.-K."/>
            <person name="Kemena C."/>
            <person name="Kremer L.P.M."/>
            <person name="Lee S.L."/>
            <person name="Lopez-Ezquerra A."/>
            <person name="Mallet L."/>
            <person name="Monroy-Kuhn J.M."/>
            <person name="Moser A."/>
            <person name="Murali S.C."/>
            <person name="Muzny D.M."/>
            <person name="Otani S."/>
            <person name="Piulachs M.-D."/>
            <person name="Poelchau M."/>
            <person name="Qu J."/>
            <person name="Schaub F."/>
            <person name="Wada-Katsumata A."/>
            <person name="Worley K.C."/>
            <person name="Xie Q."/>
            <person name="Ylla G."/>
            <person name="Poulsen M."/>
            <person name="Gibbs R.A."/>
            <person name="Schal C."/>
            <person name="Richards S."/>
            <person name="Belles X."/>
            <person name="Korb J."/>
            <person name="Bornberg-Bauer E."/>
        </authorList>
    </citation>
    <scope>NUCLEOTIDE SEQUENCE [LARGE SCALE GENOMIC DNA]</scope>
    <source>
        <tissue evidence="11">Whole body</tissue>
    </source>
</reference>
<name>A0A2J7QZ52_9NEOP</name>
<comment type="caution">
    <text evidence="11">The sequence shown here is derived from an EMBL/GenBank/DDBJ whole genome shotgun (WGS) entry which is preliminary data.</text>
</comment>
<keyword evidence="12" id="KW-1185">Reference proteome</keyword>
<dbReference type="EMBL" id="NEVH01009075">
    <property type="protein sequence ID" value="PNF33863.1"/>
    <property type="molecule type" value="Genomic_DNA"/>
</dbReference>
<keyword evidence="7" id="KW-0325">Glycoprotein</keyword>
<evidence type="ECO:0000256" key="4">
    <source>
        <dbReference type="ARBA" id="ARBA00022989"/>
    </source>
</evidence>
<keyword evidence="3" id="KW-0732">Signal</keyword>
<sequence>MDTFTGAEHPRCVFWFQETKSATQVQRELRTQHRKEPPSRPTVYSWHKNFVQTGCSVCLAKPPGRTRVSDNTVEQIRESFVRSPRKSTRGGIVAYQMPEDSAREAGQDLSDSSYDGVRREGEMIGGLGRLVDGEVGGDNFKLDIGYGKGEISARPAGKR</sequence>
<feature type="region of interest" description="Disordered" evidence="8">
    <location>
        <begin position="81"/>
        <end position="116"/>
    </location>
</feature>
<dbReference type="InParanoid" id="A0A2J7QZ52"/>
<evidence type="ECO:0000256" key="1">
    <source>
        <dbReference type="ARBA" id="ARBA00004479"/>
    </source>
</evidence>
<evidence type="ECO:0000256" key="2">
    <source>
        <dbReference type="ARBA" id="ARBA00022692"/>
    </source>
</evidence>
<accession>A0A2J7QZ52</accession>
<keyword evidence="6" id="KW-1015">Disulfide bond</keyword>
<dbReference type="Proteomes" id="UP000235965">
    <property type="component" value="Unassembled WGS sequence"/>
</dbReference>
<dbReference type="OrthoDB" id="6071166at2759"/>
<dbReference type="InterPro" id="IPR048525">
    <property type="entry name" value="DDR1-2_DS-like"/>
</dbReference>